<sequence length="348" mass="36695">MAGKLKSWLFESDAPMPWRKVAMMILAMVLPAVIAVTFMGRTGAIAFVAAMPACLAAQDAGLKVSLLVTLVMGMAGLLSLGTPEMSLLVAPFLGLMVGICGSFGLAKAAIRGLLTWPIFTSPIIDNGNLPMLFAVFVGAMLWAQVVVWLFGETCSTGTEDRESEQYAMVFGIALAVGLTASVWTGQRYFGSHGFWFPLTFVILVLPPHGQLFSRTTKRTLGTVIGTAVAIGLAALTSSTWIMVAVGALCLALGFRMLPYSYTVFTTLLTVAVLEVLALVSQVNQLAIERVGTMAAAAGMTVALGALGFLILRLTKPEALRALQETGIEDVPLGGDRRKDSAASATRVG</sequence>
<dbReference type="InterPro" id="IPR049453">
    <property type="entry name" value="Memb_transporter_dom"/>
</dbReference>
<dbReference type="Proteomes" id="UP000244912">
    <property type="component" value="Unassembled WGS sequence"/>
</dbReference>
<evidence type="ECO:0000256" key="3">
    <source>
        <dbReference type="ARBA" id="ARBA00022989"/>
    </source>
</evidence>
<evidence type="ECO:0000313" key="8">
    <source>
        <dbReference type="Proteomes" id="UP000244912"/>
    </source>
</evidence>
<name>A0A2R8BSZ3_9RHOB</name>
<evidence type="ECO:0000256" key="4">
    <source>
        <dbReference type="ARBA" id="ARBA00023136"/>
    </source>
</evidence>
<dbReference type="OrthoDB" id="7835531at2"/>
<dbReference type="Pfam" id="PF13515">
    <property type="entry name" value="FUSC_2"/>
    <property type="match status" value="1"/>
</dbReference>
<comment type="subcellular location">
    <subcellularLocation>
        <location evidence="1">Membrane</location>
        <topology evidence="1">Multi-pass membrane protein</topology>
    </subcellularLocation>
</comment>
<feature type="transmembrane region" description="Helical" evidence="5">
    <location>
        <begin position="220"/>
        <end position="253"/>
    </location>
</feature>
<proteinExistence type="predicted"/>
<feature type="transmembrane region" description="Helical" evidence="5">
    <location>
        <begin position="87"/>
        <end position="110"/>
    </location>
</feature>
<dbReference type="GO" id="GO:0016020">
    <property type="term" value="C:membrane"/>
    <property type="evidence" value="ECO:0007669"/>
    <property type="project" value="UniProtKB-SubCell"/>
</dbReference>
<feature type="transmembrane region" description="Helical" evidence="5">
    <location>
        <begin position="21"/>
        <end position="40"/>
    </location>
</feature>
<organism evidence="7 8">
    <name type="scientific">Palleronia abyssalis</name>
    <dbReference type="NCBI Taxonomy" id="1501240"/>
    <lineage>
        <taxon>Bacteria</taxon>
        <taxon>Pseudomonadati</taxon>
        <taxon>Pseudomonadota</taxon>
        <taxon>Alphaproteobacteria</taxon>
        <taxon>Rhodobacterales</taxon>
        <taxon>Roseobacteraceae</taxon>
        <taxon>Palleronia</taxon>
    </lineage>
</organism>
<feature type="transmembrane region" description="Helical" evidence="5">
    <location>
        <begin position="291"/>
        <end position="311"/>
    </location>
</feature>
<evidence type="ECO:0000256" key="1">
    <source>
        <dbReference type="ARBA" id="ARBA00004141"/>
    </source>
</evidence>
<feature type="transmembrane region" description="Helical" evidence="5">
    <location>
        <begin position="189"/>
        <end position="208"/>
    </location>
</feature>
<feature type="domain" description="Integral membrane bound transporter" evidence="6">
    <location>
        <begin position="186"/>
        <end position="300"/>
    </location>
</feature>
<feature type="transmembrane region" description="Helical" evidence="5">
    <location>
        <begin position="60"/>
        <end position="80"/>
    </location>
</feature>
<keyword evidence="3 5" id="KW-1133">Transmembrane helix</keyword>
<accession>A0A2R8BSZ3</accession>
<feature type="transmembrane region" description="Helical" evidence="5">
    <location>
        <begin position="163"/>
        <end position="183"/>
    </location>
</feature>
<dbReference type="AlphaFoldDB" id="A0A2R8BSZ3"/>
<evidence type="ECO:0000259" key="6">
    <source>
        <dbReference type="Pfam" id="PF13515"/>
    </source>
</evidence>
<feature type="transmembrane region" description="Helical" evidence="5">
    <location>
        <begin position="259"/>
        <end position="279"/>
    </location>
</feature>
<evidence type="ECO:0000313" key="7">
    <source>
        <dbReference type="EMBL" id="SPJ23206.1"/>
    </source>
</evidence>
<keyword evidence="4 5" id="KW-0472">Membrane</keyword>
<keyword evidence="2 5" id="KW-0812">Transmembrane</keyword>
<gene>
    <name evidence="7" type="ORF">PAA8504_01011</name>
</gene>
<dbReference type="EMBL" id="ONZF01000002">
    <property type="protein sequence ID" value="SPJ23206.1"/>
    <property type="molecule type" value="Genomic_DNA"/>
</dbReference>
<protein>
    <recommendedName>
        <fullName evidence="6">Integral membrane bound transporter domain-containing protein</fullName>
    </recommendedName>
</protein>
<evidence type="ECO:0000256" key="2">
    <source>
        <dbReference type="ARBA" id="ARBA00022692"/>
    </source>
</evidence>
<reference evidence="8" key="1">
    <citation type="submission" date="2018-03" db="EMBL/GenBank/DDBJ databases">
        <authorList>
            <person name="Rodrigo-Torres L."/>
            <person name="Arahal R. D."/>
            <person name="Lucena T."/>
        </authorList>
    </citation>
    <scope>NUCLEOTIDE SEQUENCE [LARGE SCALE GENOMIC DNA]</scope>
    <source>
        <strain evidence="8">CECT 8504</strain>
    </source>
</reference>
<keyword evidence="8" id="KW-1185">Reference proteome</keyword>
<feature type="transmembrane region" description="Helical" evidence="5">
    <location>
        <begin position="130"/>
        <end position="151"/>
    </location>
</feature>
<evidence type="ECO:0000256" key="5">
    <source>
        <dbReference type="SAM" id="Phobius"/>
    </source>
</evidence>
<dbReference type="RefSeq" id="WP_108893064.1">
    <property type="nucleotide sequence ID" value="NZ_ONZF01000002.1"/>
</dbReference>